<dbReference type="Ensembl" id="ENSOMYT00000037731.2">
    <property type="protein sequence ID" value="ENSOMYP00000114179.1"/>
    <property type="gene ID" value="ENSOMYG00000016122.2"/>
</dbReference>
<dbReference type="Proteomes" id="UP000694395">
    <property type="component" value="Chromosome 18"/>
</dbReference>
<evidence type="ECO:0000313" key="2">
    <source>
        <dbReference type="Proteomes" id="UP000694395"/>
    </source>
</evidence>
<proteinExistence type="predicted"/>
<reference evidence="1" key="2">
    <citation type="submission" date="2025-08" db="UniProtKB">
        <authorList>
            <consortium name="Ensembl"/>
        </authorList>
    </citation>
    <scope>IDENTIFICATION</scope>
</reference>
<accession>A0A8K9V284</accession>
<sequence>MLVPIPGAHGHAYFPLAILPTLENLEWEADLLQLQASLTVPGAVAADPRLGLLSELMAENGWGQKGMVRGQRGDLERRSGRKVALISITGGLQAFNREKGGIYL</sequence>
<reference evidence="1" key="1">
    <citation type="submission" date="2020-07" db="EMBL/GenBank/DDBJ databases">
        <title>A long reads based de novo assembly of the rainbow trout Arlee double haploid line genome.</title>
        <authorList>
            <person name="Gao G."/>
            <person name="Palti Y."/>
        </authorList>
    </citation>
    <scope>NUCLEOTIDE SEQUENCE [LARGE SCALE GENOMIC DNA]</scope>
</reference>
<dbReference type="GeneTree" id="ENSGT00980000199469"/>
<evidence type="ECO:0000313" key="1">
    <source>
        <dbReference type="Ensembl" id="ENSOMYP00000114179.1"/>
    </source>
</evidence>
<protein>
    <submittedName>
        <fullName evidence="1">Uncharacterized protein</fullName>
    </submittedName>
</protein>
<keyword evidence="2" id="KW-1185">Reference proteome</keyword>
<dbReference type="AlphaFoldDB" id="A0A8K9V284"/>
<reference evidence="1" key="3">
    <citation type="submission" date="2025-09" db="UniProtKB">
        <authorList>
            <consortium name="Ensembl"/>
        </authorList>
    </citation>
    <scope>IDENTIFICATION</scope>
</reference>
<name>A0A8K9V284_ONCMY</name>
<organism evidence="1 2">
    <name type="scientific">Oncorhynchus mykiss</name>
    <name type="common">Rainbow trout</name>
    <name type="synonym">Salmo gairdneri</name>
    <dbReference type="NCBI Taxonomy" id="8022"/>
    <lineage>
        <taxon>Eukaryota</taxon>
        <taxon>Metazoa</taxon>
        <taxon>Chordata</taxon>
        <taxon>Craniata</taxon>
        <taxon>Vertebrata</taxon>
        <taxon>Euteleostomi</taxon>
        <taxon>Actinopterygii</taxon>
        <taxon>Neopterygii</taxon>
        <taxon>Teleostei</taxon>
        <taxon>Protacanthopterygii</taxon>
        <taxon>Salmoniformes</taxon>
        <taxon>Salmonidae</taxon>
        <taxon>Salmoninae</taxon>
        <taxon>Oncorhynchus</taxon>
    </lineage>
</organism>